<feature type="region of interest" description="Disordered" evidence="1">
    <location>
        <begin position="472"/>
        <end position="503"/>
    </location>
</feature>
<feature type="compositionally biased region" description="Low complexity" evidence="1">
    <location>
        <begin position="543"/>
        <end position="556"/>
    </location>
</feature>
<reference evidence="2 3" key="1">
    <citation type="journal article" date="2023" name="IScience">
        <title>Expanded male sex-determining region conserved during the evolution of homothallism in the green alga Volvox.</title>
        <authorList>
            <person name="Yamamoto K."/>
            <person name="Matsuzaki R."/>
            <person name="Mahakham W."/>
            <person name="Heman W."/>
            <person name="Sekimoto H."/>
            <person name="Kawachi M."/>
            <person name="Minakuchi Y."/>
            <person name="Toyoda A."/>
            <person name="Nozaki H."/>
        </authorList>
    </citation>
    <scope>NUCLEOTIDE SEQUENCE [LARGE SCALE GENOMIC DNA]</scope>
    <source>
        <strain evidence="2 3">NIES-4468</strain>
    </source>
</reference>
<gene>
    <name evidence="2" type="primary">MT2215</name>
    <name evidence="2" type="ORF">VaNZ11_005753</name>
</gene>
<keyword evidence="3" id="KW-1185">Reference proteome</keyword>
<comment type="caution">
    <text evidence="2">The sequence shown here is derived from an EMBL/GenBank/DDBJ whole genome shotgun (WGS) entry which is preliminary data.</text>
</comment>
<feature type="region of interest" description="Disordered" evidence="1">
    <location>
        <begin position="537"/>
        <end position="556"/>
    </location>
</feature>
<proteinExistence type="predicted"/>
<protein>
    <submittedName>
        <fullName evidence="2">Uncharacterized protein</fullName>
    </submittedName>
</protein>
<organism evidence="2 3">
    <name type="scientific">Volvox africanus</name>
    <dbReference type="NCBI Taxonomy" id="51714"/>
    <lineage>
        <taxon>Eukaryota</taxon>
        <taxon>Viridiplantae</taxon>
        <taxon>Chlorophyta</taxon>
        <taxon>core chlorophytes</taxon>
        <taxon>Chlorophyceae</taxon>
        <taxon>CS clade</taxon>
        <taxon>Chlamydomonadales</taxon>
        <taxon>Volvocaceae</taxon>
        <taxon>Volvox</taxon>
    </lineage>
</organism>
<sequence length="556" mass="58860">MRYRRRRRRCYHTILNGANHYEQKVRNFLSAMYHSIGLRSVEDYLQVEYPPCTCKVEQPNGQVLGALHPVNAKLLREFWTLKEAKLPPGSTVPQEGLFNTVHEQGYWGRAPLHSSRLSRSVSAQEFYTEAVERCVRAGRLSGKGDGRVRHGRQSVAAALFTGAQPPPGPPSSLSFPQIIKSDSSGATTNACSENLPVTSCHTREGEGECKQHGGRYEAMDRRVRGGRLLRSQSKDPHFASFSSRVMSILDTAPAADPPISLNTLTTTASYSPADDHDQPHTHDQRAEEHVMNGESRDSSRAAGQPLGMSLSRLYSLDSAALHQLDRALFGACEQSPGAASLTSPVAMEPAPASAPSGLGGLIYKVRPLGAAASSLSLHSACPLGSPFSRCNSTLLDFAEEQASLAAAQQGLCNQMEYLTLLSARNSLGGGCGGGGNAASYQSSAAGSLNASPNPHQPHVSLAAMLSAAAASNGGNRVSSGGNSGGGRSLQMQSSLPADVGRRGGPALAAPDMRFFPFSSPEDFYMAATVLLDAKLPGVLPEEGSSSPPKKGAPPCR</sequence>
<feature type="compositionally biased region" description="Basic and acidic residues" evidence="1">
    <location>
        <begin position="273"/>
        <end position="299"/>
    </location>
</feature>
<evidence type="ECO:0000313" key="2">
    <source>
        <dbReference type="EMBL" id="GLI62914.1"/>
    </source>
</evidence>
<feature type="region of interest" description="Disordered" evidence="1">
    <location>
        <begin position="254"/>
        <end position="304"/>
    </location>
</feature>
<feature type="compositionally biased region" description="Polar residues" evidence="1">
    <location>
        <begin position="260"/>
        <end position="270"/>
    </location>
</feature>
<evidence type="ECO:0000256" key="1">
    <source>
        <dbReference type="SAM" id="MobiDB-lite"/>
    </source>
</evidence>
<evidence type="ECO:0000313" key="3">
    <source>
        <dbReference type="Proteomes" id="UP001165090"/>
    </source>
</evidence>
<dbReference type="EMBL" id="BSDZ01000014">
    <property type="protein sequence ID" value="GLI62914.1"/>
    <property type="molecule type" value="Genomic_DNA"/>
</dbReference>
<dbReference type="Proteomes" id="UP001165090">
    <property type="component" value="Unassembled WGS sequence"/>
</dbReference>
<name>A0ABQ5S0H2_9CHLO</name>
<accession>A0ABQ5S0H2</accession>